<feature type="transmembrane region" description="Helical" evidence="4">
    <location>
        <begin position="98"/>
        <end position="117"/>
    </location>
</feature>
<dbReference type="SUPFAM" id="SSF103473">
    <property type="entry name" value="MFS general substrate transporter"/>
    <property type="match status" value="1"/>
</dbReference>
<feature type="transmembrane region" description="Helical" evidence="4">
    <location>
        <begin position="70"/>
        <end position="92"/>
    </location>
</feature>
<dbReference type="AlphaFoldDB" id="A0A1G6LN50"/>
<dbReference type="RefSeq" id="WP_093730320.1">
    <property type="nucleotide sequence ID" value="NZ_FMYW01000007.1"/>
</dbReference>
<dbReference type="EMBL" id="FMYW01000007">
    <property type="protein sequence ID" value="SDC44146.1"/>
    <property type="molecule type" value="Genomic_DNA"/>
</dbReference>
<keyword evidence="4" id="KW-1133">Transmembrane helix</keyword>
<dbReference type="CDD" id="cd06170">
    <property type="entry name" value="LuxR_C_like"/>
    <property type="match status" value="1"/>
</dbReference>
<evidence type="ECO:0000256" key="2">
    <source>
        <dbReference type="ARBA" id="ARBA00023125"/>
    </source>
</evidence>
<feature type="transmembrane region" description="Helical" evidence="4">
    <location>
        <begin position="129"/>
        <end position="146"/>
    </location>
</feature>
<dbReference type="SMART" id="SM00421">
    <property type="entry name" value="HTH_LUXR"/>
    <property type="match status" value="1"/>
</dbReference>
<feature type="transmembrane region" description="Helical" evidence="4">
    <location>
        <begin position="197"/>
        <end position="214"/>
    </location>
</feature>
<feature type="transmembrane region" description="Helical" evidence="4">
    <location>
        <begin position="40"/>
        <end position="58"/>
    </location>
</feature>
<dbReference type="InterPro" id="IPR036259">
    <property type="entry name" value="MFS_trans_sf"/>
</dbReference>
<keyword evidence="2" id="KW-0238">DNA-binding</keyword>
<feature type="transmembrane region" description="Helical" evidence="4">
    <location>
        <begin position="343"/>
        <end position="365"/>
    </location>
</feature>
<proteinExistence type="predicted"/>
<dbReference type="Proteomes" id="UP000198943">
    <property type="component" value="Unassembled WGS sequence"/>
</dbReference>
<dbReference type="Pfam" id="PF00196">
    <property type="entry name" value="GerE"/>
    <property type="match status" value="1"/>
</dbReference>
<feature type="transmembrane region" description="Helical" evidence="4">
    <location>
        <begin position="287"/>
        <end position="308"/>
    </location>
</feature>
<dbReference type="PROSITE" id="PS50043">
    <property type="entry name" value="HTH_LUXR_2"/>
    <property type="match status" value="1"/>
</dbReference>
<dbReference type="Gene3D" id="1.10.10.10">
    <property type="entry name" value="Winged helix-like DNA-binding domain superfamily/Winged helix DNA-binding domain"/>
    <property type="match status" value="1"/>
</dbReference>
<evidence type="ECO:0000313" key="6">
    <source>
        <dbReference type="EMBL" id="SDC44146.1"/>
    </source>
</evidence>
<dbReference type="PANTHER" id="PTHR44688:SF16">
    <property type="entry name" value="DNA-BINDING TRANSCRIPTIONAL ACTIVATOR DEVR_DOSR"/>
    <property type="match status" value="1"/>
</dbReference>
<dbReference type="GO" id="GO:0003677">
    <property type="term" value="F:DNA binding"/>
    <property type="evidence" value="ECO:0007669"/>
    <property type="project" value="UniProtKB-KW"/>
</dbReference>
<feature type="domain" description="HTH luxR-type" evidence="5">
    <location>
        <begin position="480"/>
        <end position="545"/>
    </location>
</feature>
<evidence type="ECO:0000259" key="5">
    <source>
        <dbReference type="PROSITE" id="PS50043"/>
    </source>
</evidence>
<reference evidence="7" key="1">
    <citation type="submission" date="2016-10" db="EMBL/GenBank/DDBJ databases">
        <authorList>
            <person name="Varghese N."/>
            <person name="Submissions S."/>
        </authorList>
    </citation>
    <scope>NUCLEOTIDE SEQUENCE [LARGE SCALE GENOMIC DNA]</scope>
    <source>
        <strain evidence="7">DSM 11005</strain>
    </source>
</reference>
<dbReference type="PRINTS" id="PR00038">
    <property type="entry name" value="HTHLUXR"/>
</dbReference>
<name>A0A1G6LN50_9FIRM</name>
<feature type="transmembrane region" description="Helical" evidence="4">
    <location>
        <begin position="7"/>
        <end position="28"/>
    </location>
</feature>
<gene>
    <name evidence="6" type="ORF">SAMN04487864_107139</name>
</gene>
<dbReference type="InterPro" id="IPR016032">
    <property type="entry name" value="Sig_transdc_resp-reg_C-effctor"/>
</dbReference>
<keyword evidence="4" id="KW-0472">Membrane</keyword>
<evidence type="ECO:0000256" key="3">
    <source>
        <dbReference type="ARBA" id="ARBA00023163"/>
    </source>
</evidence>
<feature type="transmembrane region" description="Helical" evidence="4">
    <location>
        <begin position="260"/>
        <end position="281"/>
    </location>
</feature>
<keyword evidence="3" id="KW-0804">Transcription</keyword>
<evidence type="ECO:0000256" key="4">
    <source>
        <dbReference type="SAM" id="Phobius"/>
    </source>
</evidence>
<evidence type="ECO:0000313" key="7">
    <source>
        <dbReference type="Proteomes" id="UP000198943"/>
    </source>
</evidence>
<keyword evidence="1" id="KW-0805">Transcription regulation</keyword>
<dbReference type="GO" id="GO:0006355">
    <property type="term" value="P:regulation of DNA-templated transcription"/>
    <property type="evidence" value="ECO:0007669"/>
    <property type="project" value="InterPro"/>
</dbReference>
<sequence>MPWNLILLHSALFFIYVMIYIALLTSSLTFAGKLGPMEMNLWLVTAPVVGFFLFGFTFRRFSHKQFRQLLTAFLGILGVSIATLGLGVTAGAGPLCTGIGLLLFPLGTGYIYGYLHYLMCRWLPSGRRGLCIGLGFALPNLLQFLVDWLLKITAAPPLFLWGLLLVVLAFMATLLLRTKTWGLEEQPIAPRPLITRNLPLLCCICAILGLLVGLNDTVSLVRYDEYVDFHFLSRVYSAIGFLLAGWLADHYPLWLPLTALLSKAVVLGFHVLALEGYPFWITVCGDAFFTAALNLFVVWLFVSVALHTRRPELWAGMSRAAELPVAGLAGMLGSTLLQAFPPFVILLVFVAALLLAMVLYYRCFLLYSDSLLKSRAPILLPHTGKIVLAHTGETVFVTVPAAEQKIQEPVPDTTSGNNATDAMTVEDVAEETAESKASEFNSANSITEKEFPAEITNSKLTETNSRKPSANEITEEKLLAYKNRYGLSVRETDVLAHILKDRSINEIAEELFISPSTVKFHVANLLKKTGAGSQRRLKQIVSEYDRFLDESQNKKADNE</sequence>
<feature type="transmembrane region" description="Helical" evidence="4">
    <location>
        <begin position="229"/>
        <end position="248"/>
    </location>
</feature>
<dbReference type="InterPro" id="IPR036388">
    <property type="entry name" value="WH-like_DNA-bd_sf"/>
</dbReference>
<feature type="transmembrane region" description="Helical" evidence="4">
    <location>
        <begin position="158"/>
        <end position="176"/>
    </location>
</feature>
<accession>A0A1G6LN50</accession>
<keyword evidence="4" id="KW-0812">Transmembrane</keyword>
<dbReference type="InterPro" id="IPR000792">
    <property type="entry name" value="Tscrpt_reg_LuxR_C"/>
</dbReference>
<evidence type="ECO:0000256" key="1">
    <source>
        <dbReference type="ARBA" id="ARBA00023015"/>
    </source>
</evidence>
<dbReference type="OrthoDB" id="1662986at2"/>
<dbReference type="PANTHER" id="PTHR44688">
    <property type="entry name" value="DNA-BINDING TRANSCRIPTIONAL ACTIVATOR DEVR_DOSR"/>
    <property type="match status" value="1"/>
</dbReference>
<protein>
    <submittedName>
        <fullName evidence="6">Regulatory protein, luxR family</fullName>
    </submittedName>
</protein>
<keyword evidence="7" id="KW-1185">Reference proteome</keyword>
<dbReference type="SUPFAM" id="SSF46894">
    <property type="entry name" value="C-terminal effector domain of the bipartite response regulators"/>
    <property type="match status" value="1"/>
</dbReference>
<organism evidence="6 7">
    <name type="scientific">Succiniclasticum ruminis</name>
    <dbReference type="NCBI Taxonomy" id="40841"/>
    <lineage>
        <taxon>Bacteria</taxon>
        <taxon>Bacillati</taxon>
        <taxon>Bacillota</taxon>
        <taxon>Negativicutes</taxon>
        <taxon>Acidaminococcales</taxon>
        <taxon>Acidaminococcaceae</taxon>
        <taxon>Succiniclasticum</taxon>
    </lineage>
</organism>